<accession>A0A1Y5IHS4</accession>
<feature type="region of interest" description="Disordered" evidence="1">
    <location>
        <begin position="1"/>
        <end position="22"/>
    </location>
</feature>
<dbReference type="GO" id="GO:0035556">
    <property type="term" value="P:intracellular signal transduction"/>
    <property type="evidence" value="ECO:0007669"/>
    <property type="project" value="InterPro"/>
</dbReference>
<dbReference type="InterPro" id="IPR036249">
    <property type="entry name" value="Thioredoxin-like_sf"/>
</dbReference>
<dbReference type="Pfam" id="PF00462">
    <property type="entry name" value="Glutaredoxin"/>
    <property type="match status" value="1"/>
</dbReference>
<feature type="compositionally biased region" description="Basic and acidic residues" evidence="1">
    <location>
        <begin position="632"/>
        <end position="641"/>
    </location>
</feature>
<feature type="compositionally biased region" description="Basic and acidic residues" evidence="1">
    <location>
        <begin position="121"/>
        <end position="136"/>
    </location>
</feature>
<feature type="compositionally biased region" description="Polar residues" evidence="1">
    <location>
        <begin position="1"/>
        <end position="21"/>
    </location>
</feature>
<sequence>MIDTSQQSTKNQIITRSSVDGASNDAPRVCVVGTSSCPHCKRAKAALEAKNIAYEEISVDGDGDLRAVSSALAGFRSVPQVYVGGVIYGGADDTCDGLKSGEFERLVREAEIEARGGAPGKLRDAADARAAGRELPEPVPPAPPARSSWLTQLVKESEASSSGKMSAKEVADEMAKEDGGVTRSTRRRFGGLSSGPFGLVKTHVGTFTPREAVDWMIANKKAETTEDAVRLGEEMVLERLIQDVDAAAPFVLDGDALFRFRSEAPSLGCAPLNCAKLYVGESRDAKSVVEDVRNRILKLYDDAGFKDFVESSEELQRVNLNALSREERIAFFINVYNALVIHATCVFGAPKNTIERLDFFSKASYDIGGSTYTCDDIENGILRGNRPGAATIGALTGRPSLSRGPFRAGDPRRNHVVIPMDPRIHFALVCGARSCPPIRVYTAADIERELEDATYAFFESEIDIKRGEDGEVASAAVSKIVGEWYKFDFGSTDVERLKYASKYMKSGDDRDALIRALERSNATNRIFNSFHSSLTHLAPFSSTNFANFGRVRVPSSTQFPMDVPLAGDARGVALELRGCSSLASPSTASRSLFVFFSTSSVSNNPSFMNDNARAASISHHPRGALTSSTSTTRRDSTHRESSPPLARTSPASARTSPSDPSRAQTRARSDTTVASPPRRW</sequence>
<dbReference type="AlphaFoldDB" id="A0A1Y5IHS4"/>
<dbReference type="Pfam" id="PF00610">
    <property type="entry name" value="DEP"/>
    <property type="match status" value="1"/>
</dbReference>
<feature type="region of interest" description="Disordered" evidence="1">
    <location>
        <begin position="115"/>
        <end position="187"/>
    </location>
</feature>
<dbReference type="Proteomes" id="UP000195557">
    <property type="component" value="Unassembled WGS sequence"/>
</dbReference>
<dbReference type="InterPro" id="IPR000591">
    <property type="entry name" value="DEP_dom"/>
</dbReference>
<dbReference type="PANTHER" id="PTHR46361:SF3">
    <property type="entry name" value="ELECTRON CARRIER_ PROTEIN DISULFIDE OXIDOREDUCTASE"/>
    <property type="match status" value="1"/>
</dbReference>
<feature type="compositionally biased region" description="Basic and acidic residues" evidence="1">
    <location>
        <begin position="166"/>
        <end position="180"/>
    </location>
</feature>
<dbReference type="SMART" id="SM00049">
    <property type="entry name" value="DEP"/>
    <property type="match status" value="1"/>
</dbReference>
<dbReference type="InterPro" id="IPR036390">
    <property type="entry name" value="WH_DNA-bd_sf"/>
</dbReference>
<dbReference type="SUPFAM" id="SSF46785">
    <property type="entry name" value="Winged helix' DNA-binding domain"/>
    <property type="match status" value="1"/>
</dbReference>
<evidence type="ECO:0000256" key="1">
    <source>
        <dbReference type="SAM" id="MobiDB-lite"/>
    </source>
</evidence>
<evidence type="ECO:0000313" key="3">
    <source>
        <dbReference type="EMBL" id="OUS49120.1"/>
    </source>
</evidence>
<dbReference type="PROSITE" id="PS51354">
    <property type="entry name" value="GLUTAREDOXIN_2"/>
    <property type="match status" value="1"/>
</dbReference>
<organism evidence="3">
    <name type="scientific">Ostreococcus tauri</name>
    <name type="common">Marine green alga</name>
    <dbReference type="NCBI Taxonomy" id="70448"/>
    <lineage>
        <taxon>Eukaryota</taxon>
        <taxon>Viridiplantae</taxon>
        <taxon>Chlorophyta</taxon>
        <taxon>Mamiellophyceae</taxon>
        <taxon>Mamiellales</taxon>
        <taxon>Bathycoccaceae</taxon>
        <taxon>Ostreococcus</taxon>
    </lineage>
</organism>
<dbReference type="Gene3D" id="1.10.10.10">
    <property type="entry name" value="Winged helix-like DNA-binding domain superfamily/Winged helix DNA-binding domain"/>
    <property type="match status" value="1"/>
</dbReference>
<dbReference type="CDD" id="cd04371">
    <property type="entry name" value="DEP"/>
    <property type="match status" value="1"/>
</dbReference>
<dbReference type="Pfam" id="PF04784">
    <property type="entry name" value="DUF547"/>
    <property type="match status" value="1"/>
</dbReference>
<dbReference type="PROSITE" id="PS50186">
    <property type="entry name" value="DEP"/>
    <property type="match status" value="1"/>
</dbReference>
<dbReference type="eggNOG" id="KOG1752">
    <property type="taxonomic scope" value="Eukaryota"/>
</dbReference>
<reference evidence="3" key="1">
    <citation type="submission" date="2017-04" db="EMBL/GenBank/DDBJ databases">
        <title>Population genomics of picophytoplankton unveils novel chromosome hypervariability.</title>
        <authorList>
            <consortium name="DOE Joint Genome Institute"/>
            <person name="Blanc-Mathieu R."/>
            <person name="Krasovec M."/>
            <person name="Hebrard M."/>
            <person name="Yau S."/>
            <person name="Desgranges E."/>
            <person name="Martin J."/>
            <person name="Schackwitz W."/>
            <person name="Kuo A."/>
            <person name="Salin G."/>
            <person name="Donnadieu C."/>
            <person name="Desdevises Y."/>
            <person name="Sanchez-Ferandin S."/>
            <person name="Moreau H."/>
            <person name="Rivals E."/>
            <person name="Grigoriev I.V."/>
            <person name="Grimsley N."/>
            <person name="Eyre-Walker A."/>
            <person name="Piganeau G."/>
        </authorList>
    </citation>
    <scope>NUCLEOTIDE SEQUENCE [LARGE SCALE GENOMIC DNA]</scope>
    <source>
        <strain evidence="3">RCC 1115</strain>
    </source>
</reference>
<dbReference type="PANTHER" id="PTHR46361">
    <property type="entry name" value="ELECTRON CARRIER/ PROTEIN DISULFIDE OXIDOREDUCTASE"/>
    <property type="match status" value="1"/>
</dbReference>
<feature type="compositionally biased region" description="Polar residues" evidence="1">
    <location>
        <begin position="649"/>
        <end position="674"/>
    </location>
</feature>
<dbReference type="CDD" id="cd02066">
    <property type="entry name" value="GRX_family"/>
    <property type="match status" value="1"/>
</dbReference>
<protein>
    <recommendedName>
        <fullName evidence="2">DEP domain-containing protein</fullName>
    </recommendedName>
</protein>
<name>A0A1Y5IHS4_OSTTA</name>
<dbReference type="SUPFAM" id="SSF52833">
    <property type="entry name" value="Thioredoxin-like"/>
    <property type="match status" value="1"/>
</dbReference>
<gene>
    <name evidence="3" type="ORF">BE221DRAFT_66815</name>
</gene>
<dbReference type="Gene3D" id="3.40.30.10">
    <property type="entry name" value="Glutaredoxin"/>
    <property type="match status" value="1"/>
</dbReference>
<dbReference type="InterPro" id="IPR036388">
    <property type="entry name" value="WH-like_DNA-bd_sf"/>
</dbReference>
<feature type="region of interest" description="Disordered" evidence="1">
    <location>
        <begin position="615"/>
        <end position="680"/>
    </location>
</feature>
<dbReference type="InterPro" id="IPR006869">
    <property type="entry name" value="DUF547"/>
</dbReference>
<feature type="domain" description="DEP" evidence="2">
    <location>
        <begin position="206"/>
        <end position="262"/>
    </location>
</feature>
<proteinExistence type="predicted"/>
<evidence type="ECO:0000259" key="2">
    <source>
        <dbReference type="PROSITE" id="PS50186"/>
    </source>
</evidence>
<dbReference type="InterPro" id="IPR002109">
    <property type="entry name" value="Glutaredoxin"/>
</dbReference>
<dbReference type="EMBL" id="KZ155771">
    <property type="protein sequence ID" value="OUS49120.1"/>
    <property type="molecule type" value="Genomic_DNA"/>
</dbReference>